<gene>
    <name evidence="2" type="ORF">S03H2_48258</name>
</gene>
<feature type="transmembrane region" description="Helical" evidence="1">
    <location>
        <begin position="6"/>
        <end position="23"/>
    </location>
</feature>
<evidence type="ECO:0000313" key="2">
    <source>
        <dbReference type="EMBL" id="GAH63254.1"/>
    </source>
</evidence>
<accession>X1IAX5</accession>
<comment type="caution">
    <text evidence="2">The sequence shown here is derived from an EMBL/GenBank/DDBJ whole genome shotgun (WGS) entry which is preliminary data.</text>
</comment>
<evidence type="ECO:0000256" key="1">
    <source>
        <dbReference type="SAM" id="Phobius"/>
    </source>
</evidence>
<keyword evidence="1" id="KW-0812">Transmembrane</keyword>
<dbReference type="PANTHER" id="PTHR36111:SF2">
    <property type="entry name" value="INNER MEMBRANE PROTEIN"/>
    <property type="match status" value="1"/>
</dbReference>
<sequence>FVEGFVIASLIFCVGPMTLLGTFQDGRGDTPNLLLIKSAMDGIMAIALATAYGRGVLFSALFVLGFQGALTLAAVVAGAEQIDDLYIRAISATGGVMILGIGLLLLDVVKIRVANLLPALPLVCLILWLWPNPVN</sequence>
<dbReference type="InterPro" id="IPR007563">
    <property type="entry name" value="DUF554"/>
</dbReference>
<feature type="non-terminal residue" evidence="2">
    <location>
        <position position="1"/>
    </location>
</feature>
<dbReference type="EMBL" id="BARU01030412">
    <property type="protein sequence ID" value="GAH63254.1"/>
    <property type="molecule type" value="Genomic_DNA"/>
</dbReference>
<dbReference type="PANTHER" id="PTHR36111">
    <property type="entry name" value="INNER MEMBRANE PROTEIN-RELATED"/>
    <property type="match status" value="1"/>
</dbReference>
<proteinExistence type="predicted"/>
<protein>
    <recommendedName>
        <fullName evidence="3">DUF554 domain-containing protein</fullName>
    </recommendedName>
</protein>
<keyword evidence="1" id="KW-1133">Transmembrane helix</keyword>
<name>X1IAX5_9ZZZZ</name>
<feature type="transmembrane region" description="Helical" evidence="1">
    <location>
        <begin position="85"/>
        <end position="106"/>
    </location>
</feature>
<feature type="transmembrane region" description="Helical" evidence="1">
    <location>
        <begin position="113"/>
        <end position="130"/>
    </location>
</feature>
<dbReference type="Pfam" id="PF04474">
    <property type="entry name" value="DUF554"/>
    <property type="match status" value="1"/>
</dbReference>
<reference evidence="2" key="1">
    <citation type="journal article" date="2014" name="Front. Microbiol.">
        <title>High frequency of phylogenetically diverse reductive dehalogenase-homologous genes in deep subseafloor sedimentary metagenomes.</title>
        <authorList>
            <person name="Kawai M."/>
            <person name="Futagami T."/>
            <person name="Toyoda A."/>
            <person name="Takaki Y."/>
            <person name="Nishi S."/>
            <person name="Hori S."/>
            <person name="Arai W."/>
            <person name="Tsubouchi T."/>
            <person name="Morono Y."/>
            <person name="Uchiyama I."/>
            <person name="Ito T."/>
            <person name="Fujiyama A."/>
            <person name="Inagaki F."/>
            <person name="Takami H."/>
        </authorList>
    </citation>
    <scope>NUCLEOTIDE SEQUENCE</scope>
    <source>
        <strain evidence="2">Expedition CK06-06</strain>
    </source>
</reference>
<dbReference type="AlphaFoldDB" id="X1IAX5"/>
<evidence type="ECO:0008006" key="3">
    <source>
        <dbReference type="Google" id="ProtNLM"/>
    </source>
</evidence>
<organism evidence="2">
    <name type="scientific">marine sediment metagenome</name>
    <dbReference type="NCBI Taxonomy" id="412755"/>
    <lineage>
        <taxon>unclassified sequences</taxon>
        <taxon>metagenomes</taxon>
        <taxon>ecological metagenomes</taxon>
    </lineage>
</organism>
<keyword evidence="1" id="KW-0472">Membrane</keyword>